<name>A0A2M8FEA3_9BACT</name>
<evidence type="ECO:0000259" key="1">
    <source>
        <dbReference type="Pfam" id="PF08241"/>
    </source>
</evidence>
<dbReference type="AlphaFoldDB" id="A0A2M8FEA3"/>
<accession>A0A2M8FEA3</accession>
<protein>
    <recommendedName>
        <fullName evidence="1">Methyltransferase type 11 domain-containing protein</fullName>
    </recommendedName>
</protein>
<comment type="caution">
    <text evidence="2">The sequence shown here is derived from an EMBL/GenBank/DDBJ whole genome shotgun (WGS) entry which is preliminary data.</text>
</comment>
<evidence type="ECO:0000313" key="2">
    <source>
        <dbReference type="EMBL" id="PJC55921.1"/>
    </source>
</evidence>
<evidence type="ECO:0000313" key="3">
    <source>
        <dbReference type="Proteomes" id="UP000230391"/>
    </source>
</evidence>
<reference evidence="3" key="1">
    <citation type="submission" date="2017-09" db="EMBL/GenBank/DDBJ databases">
        <title>Depth-based differentiation of microbial function through sediment-hosted aquifers and enrichment of novel symbionts in the deep terrestrial subsurface.</title>
        <authorList>
            <person name="Probst A.J."/>
            <person name="Ladd B."/>
            <person name="Jarett J.K."/>
            <person name="Geller-Mcgrath D.E."/>
            <person name="Sieber C.M.K."/>
            <person name="Emerson J.B."/>
            <person name="Anantharaman K."/>
            <person name="Thomas B.C."/>
            <person name="Malmstrom R."/>
            <person name="Stieglmeier M."/>
            <person name="Klingl A."/>
            <person name="Woyke T."/>
            <person name="Ryan C.M."/>
            <person name="Banfield J.F."/>
        </authorList>
    </citation>
    <scope>NUCLEOTIDE SEQUENCE [LARGE SCALE GENOMIC DNA]</scope>
</reference>
<gene>
    <name evidence="2" type="ORF">CO026_03115</name>
</gene>
<dbReference type="InterPro" id="IPR029063">
    <property type="entry name" value="SAM-dependent_MTases_sf"/>
</dbReference>
<dbReference type="Gene3D" id="3.40.50.150">
    <property type="entry name" value="Vaccinia Virus protein VP39"/>
    <property type="match status" value="1"/>
</dbReference>
<dbReference type="CDD" id="cd02440">
    <property type="entry name" value="AdoMet_MTases"/>
    <property type="match status" value="1"/>
</dbReference>
<organism evidence="2 3">
    <name type="scientific">Candidatus Kaiserbacteria bacterium CG_4_9_14_0_2_um_filter_41_32</name>
    <dbReference type="NCBI Taxonomy" id="1974601"/>
    <lineage>
        <taxon>Bacteria</taxon>
        <taxon>Candidatus Kaiseribacteriota</taxon>
    </lineage>
</organism>
<dbReference type="EMBL" id="PFRD01000113">
    <property type="protein sequence ID" value="PJC55921.1"/>
    <property type="molecule type" value="Genomic_DNA"/>
</dbReference>
<dbReference type="Proteomes" id="UP000230391">
    <property type="component" value="Unassembled WGS sequence"/>
</dbReference>
<feature type="domain" description="Methyltransferase type 11" evidence="1">
    <location>
        <begin position="29"/>
        <end position="128"/>
    </location>
</feature>
<proteinExistence type="predicted"/>
<dbReference type="InterPro" id="IPR013216">
    <property type="entry name" value="Methyltransf_11"/>
</dbReference>
<dbReference type="Pfam" id="PF08241">
    <property type="entry name" value="Methyltransf_11"/>
    <property type="match status" value="1"/>
</dbReference>
<dbReference type="SUPFAM" id="SSF53335">
    <property type="entry name" value="S-adenosyl-L-methionine-dependent methyltransferases"/>
    <property type="match status" value="1"/>
</dbReference>
<sequence>MNLPTLGRFVMPEVVGTHFLLEEGDKVADFGAGGGFFIPILSLAVGQAGKVFACEIQRPLVEKLGNFARSKGFQNVNPLWCDLEVAGGIKIADDSLDAGILVNTLFQLEDKDTAVIEMGRTLRQGGVLHVIDWTESFAGLGPAPASVITKPATIALLESHGFMLEREYPAGDHHYGLAFRKL</sequence>
<dbReference type="GO" id="GO:0008757">
    <property type="term" value="F:S-adenosylmethionine-dependent methyltransferase activity"/>
    <property type="evidence" value="ECO:0007669"/>
    <property type="project" value="InterPro"/>
</dbReference>